<dbReference type="Proteomes" id="UP000249402">
    <property type="component" value="Unassembled WGS sequence"/>
</dbReference>
<sequence>MSGYEDRRPQQSVGRKAAAYRPKDDRRRTLPGTDDEFLQEKSPSVQGGWAPEPSVGGTGRRHILVPTVWFTLHHGQYFPSVGRPLGRTRPLRGETSVNRRGIALRFVSGMANPTQSLVMGEPLKQGAEPVRVLGEGKEGRSVGRITERRSQLAGNRLEELLACCWDVGGIQPRLQLVVTLAWHIRRS</sequence>
<evidence type="ECO:0000313" key="3">
    <source>
        <dbReference type="Proteomes" id="UP000249402"/>
    </source>
</evidence>
<dbReference type="RefSeq" id="XP_025580293.1">
    <property type="nucleotide sequence ID" value="XM_025724848.1"/>
</dbReference>
<name>A0A395HE73_9EURO</name>
<gene>
    <name evidence="2" type="ORF">BO80DRAFT_84589</name>
</gene>
<evidence type="ECO:0000256" key="1">
    <source>
        <dbReference type="SAM" id="MobiDB-lite"/>
    </source>
</evidence>
<proteinExistence type="predicted"/>
<reference evidence="2 3" key="1">
    <citation type="submission" date="2018-02" db="EMBL/GenBank/DDBJ databases">
        <title>The genomes of Aspergillus section Nigri reveals drivers in fungal speciation.</title>
        <authorList>
            <consortium name="DOE Joint Genome Institute"/>
            <person name="Vesth T.C."/>
            <person name="Nybo J."/>
            <person name="Theobald S."/>
            <person name="Brandl J."/>
            <person name="Frisvad J.C."/>
            <person name="Nielsen K.F."/>
            <person name="Lyhne E.K."/>
            <person name="Kogle M.E."/>
            <person name="Kuo A."/>
            <person name="Riley R."/>
            <person name="Clum A."/>
            <person name="Nolan M."/>
            <person name="Lipzen A."/>
            <person name="Salamov A."/>
            <person name="Henrissat B."/>
            <person name="Wiebenga A."/>
            <person name="De vries R.P."/>
            <person name="Grigoriev I.V."/>
            <person name="Mortensen U.H."/>
            <person name="Andersen M.R."/>
            <person name="Baker S.E."/>
        </authorList>
    </citation>
    <scope>NUCLEOTIDE SEQUENCE [LARGE SCALE GENOMIC DNA]</scope>
    <source>
        <strain evidence="2 3">CBS 121593</strain>
    </source>
</reference>
<feature type="region of interest" description="Disordered" evidence="1">
    <location>
        <begin position="1"/>
        <end position="58"/>
    </location>
</feature>
<dbReference type="AlphaFoldDB" id="A0A395HE73"/>
<keyword evidence="3" id="KW-1185">Reference proteome</keyword>
<protein>
    <submittedName>
        <fullName evidence="2">Uncharacterized protein</fullName>
    </submittedName>
</protein>
<organism evidence="2 3">
    <name type="scientific">Aspergillus ibericus CBS 121593</name>
    <dbReference type="NCBI Taxonomy" id="1448316"/>
    <lineage>
        <taxon>Eukaryota</taxon>
        <taxon>Fungi</taxon>
        <taxon>Dikarya</taxon>
        <taxon>Ascomycota</taxon>
        <taxon>Pezizomycotina</taxon>
        <taxon>Eurotiomycetes</taxon>
        <taxon>Eurotiomycetidae</taxon>
        <taxon>Eurotiales</taxon>
        <taxon>Aspergillaceae</taxon>
        <taxon>Aspergillus</taxon>
        <taxon>Aspergillus subgen. Circumdati</taxon>
    </lineage>
</organism>
<dbReference type="GeneID" id="37229713"/>
<dbReference type="EMBL" id="KZ824420">
    <property type="protein sequence ID" value="RAL05966.1"/>
    <property type="molecule type" value="Genomic_DNA"/>
</dbReference>
<accession>A0A395HE73</accession>
<evidence type="ECO:0000313" key="2">
    <source>
        <dbReference type="EMBL" id="RAL05966.1"/>
    </source>
</evidence>
<dbReference type="VEuPathDB" id="FungiDB:BO80DRAFT_84589"/>